<dbReference type="Proteomes" id="UP000006729">
    <property type="component" value="Chromosome 1"/>
</dbReference>
<evidence type="ECO:0000256" key="4">
    <source>
        <dbReference type="SAM" id="Phobius"/>
    </source>
</evidence>
<evidence type="ECO:0000256" key="1">
    <source>
        <dbReference type="ARBA" id="ARBA00004613"/>
    </source>
</evidence>
<keyword evidence="2" id="KW-0964">Secreted</keyword>
<organism evidence="5 6">
    <name type="scientific">Populus trichocarpa</name>
    <name type="common">Western balsam poplar</name>
    <name type="synonym">Populus balsamifera subsp. trichocarpa</name>
    <dbReference type="NCBI Taxonomy" id="3694"/>
    <lineage>
        <taxon>Eukaryota</taxon>
        <taxon>Viridiplantae</taxon>
        <taxon>Streptophyta</taxon>
        <taxon>Embryophyta</taxon>
        <taxon>Tracheophyta</taxon>
        <taxon>Spermatophyta</taxon>
        <taxon>Magnoliopsida</taxon>
        <taxon>eudicotyledons</taxon>
        <taxon>Gunneridae</taxon>
        <taxon>Pentapetalae</taxon>
        <taxon>rosids</taxon>
        <taxon>fabids</taxon>
        <taxon>Malpighiales</taxon>
        <taxon>Salicaceae</taxon>
        <taxon>Saliceae</taxon>
        <taxon>Populus</taxon>
    </lineage>
</organism>
<evidence type="ECO:0000256" key="3">
    <source>
        <dbReference type="ARBA" id="ARBA00022729"/>
    </source>
</evidence>
<keyword evidence="3" id="KW-0732">Signal</keyword>
<dbReference type="InParanoid" id="A0A3N7EI12"/>
<comment type="subcellular location">
    <subcellularLocation>
        <location evidence="1">Secreted</location>
    </subcellularLocation>
</comment>
<reference evidence="5 6" key="1">
    <citation type="journal article" date="2006" name="Science">
        <title>The genome of black cottonwood, Populus trichocarpa (Torr. &amp; Gray).</title>
        <authorList>
            <person name="Tuskan G.A."/>
            <person name="Difazio S."/>
            <person name="Jansson S."/>
            <person name="Bohlmann J."/>
            <person name="Grigoriev I."/>
            <person name="Hellsten U."/>
            <person name="Putnam N."/>
            <person name="Ralph S."/>
            <person name="Rombauts S."/>
            <person name="Salamov A."/>
            <person name="Schein J."/>
            <person name="Sterck L."/>
            <person name="Aerts A."/>
            <person name="Bhalerao R.R."/>
            <person name="Bhalerao R.P."/>
            <person name="Blaudez D."/>
            <person name="Boerjan W."/>
            <person name="Brun A."/>
            <person name="Brunner A."/>
            <person name="Busov V."/>
            <person name="Campbell M."/>
            <person name="Carlson J."/>
            <person name="Chalot M."/>
            <person name="Chapman J."/>
            <person name="Chen G.L."/>
            <person name="Cooper D."/>
            <person name="Coutinho P.M."/>
            <person name="Couturier J."/>
            <person name="Covert S."/>
            <person name="Cronk Q."/>
            <person name="Cunningham R."/>
            <person name="Davis J."/>
            <person name="Degroeve S."/>
            <person name="Dejardin A."/>
            <person name="Depamphilis C."/>
            <person name="Detter J."/>
            <person name="Dirks B."/>
            <person name="Dubchak I."/>
            <person name="Duplessis S."/>
            <person name="Ehlting J."/>
            <person name="Ellis B."/>
            <person name="Gendler K."/>
            <person name="Goodstein D."/>
            <person name="Gribskov M."/>
            <person name="Grimwood J."/>
            <person name="Groover A."/>
            <person name="Gunter L."/>
            <person name="Hamberger B."/>
            <person name="Heinze B."/>
            <person name="Helariutta Y."/>
            <person name="Henrissat B."/>
            <person name="Holligan D."/>
            <person name="Holt R."/>
            <person name="Huang W."/>
            <person name="Islam-Faridi N."/>
            <person name="Jones S."/>
            <person name="Jones-Rhoades M."/>
            <person name="Jorgensen R."/>
            <person name="Joshi C."/>
            <person name="Kangasjarvi J."/>
            <person name="Karlsson J."/>
            <person name="Kelleher C."/>
            <person name="Kirkpatrick R."/>
            <person name="Kirst M."/>
            <person name="Kohler A."/>
            <person name="Kalluri U."/>
            <person name="Larimer F."/>
            <person name="Leebens-Mack J."/>
            <person name="Leple J.C."/>
            <person name="Locascio P."/>
            <person name="Lou Y."/>
            <person name="Lucas S."/>
            <person name="Martin F."/>
            <person name="Montanini B."/>
            <person name="Napoli C."/>
            <person name="Nelson D.R."/>
            <person name="Nelson C."/>
            <person name="Nieminen K."/>
            <person name="Nilsson O."/>
            <person name="Pereda V."/>
            <person name="Peter G."/>
            <person name="Philippe R."/>
            <person name="Pilate G."/>
            <person name="Poliakov A."/>
            <person name="Razumovskaya J."/>
            <person name="Richardson P."/>
            <person name="Rinaldi C."/>
            <person name="Ritland K."/>
            <person name="Rouze P."/>
            <person name="Ryaboy D."/>
            <person name="Schmutz J."/>
            <person name="Schrader J."/>
            <person name="Segerman B."/>
            <person name="Shin H."/>
            <person name="Siddiqui A."/>
            <person name="Sterky F."/>
            <person name="Terry A."/>
            <person name="Tsai C.J."/>
            <person name="Uberbacher E."/>
            <person name="Unneberg P."/>
            <person name="Vahala J."/>
            <person name="Wall K."/>
            <person name="Wessler S."/>
            <person name="Yang G."/>
            <person name="Yin T."/>
            <person name="Douglas C."/>
            <person name="Marra M."/>
            <person name="Sandberg G."/>
            <person name="Van de Peer Y."/>
            <person name="Rokhsar D."/>
        </authorList>
    </citation>
    <scope>NUCLEOTIDE SEQUENCE [LARGE SCALE GENOMIC DNA]</scope>
    <source>
        <strain evidence="6">cv. Nisqually</strain>
    </source>
</reference>
<dbReference type="EMBL" id="CM009290">
    <property type="protein sequence ID" value="RQO84700.1"/>
    <property type="molecule type" value="Genomic_DNA"/>
</dbReference>
<dbReference type="InterPro" id="IPR039271">
    <property type="entry name" value="Kiwellin-like"/>
</dbReference>
<dbReference type="Pfam" id="PF24300">
    <property type="entry name" value="KWL1"/>
    <property type="match status" value="1"/>
</dbReference>
<dbReference type="PANTHER" id="PTHR33191">
    <property type="entry name" value="RIPENING-RELATED PROTEIN 2-RELATED"/>
    <property type="match status" value="1"/>
</dbReference>
<sequence length="158" mass="17546">MFSILRLCTLCTLVANQHHCKKTSEKMKQVCSSFTYLLVLFVLLVTVSVLVEAQKCKSSGKVEGKKPPKKKCNQENGAERCEEDKLYTTYKCSQPVSALPVNSFEEGGDAVAPSECDGKYHDNYTPVVALSTAWFGKKETPHHITINGNGSLESFRHK</sequence>
<dbReference type="PANTHER" id="PTHR33191:SF44">
    <property type="entry name" value="RIPENING-RELATED PROTEIN 1"/>
    <property type="match status" value="1"/>
</dbReference>
<keyword evidence="4" id="KW-0812">Transmembrane</keyword>
<proteinExistence type="predicted"/>
<gene>
    <name evidence="5" type="ORF">POPTR_001G105000</name>
</gene>
<evidence type="ECO:0000313" key="5">
    <source>
        <dbReference type="EMBL" id="RQO84700.1"/>
    </source>
</evidence>
<protein>
    <submittedName>
        <fullName evidence="5">Uncharacterized protein</fullName>
    </submittedName>
</protein>
<dbReference type="STRING" id="3694.A0A3N7EI12"/>
<dbReference type="KEGG" id="pop:18094440"/>
<name>A0A3N7EI12_POPTR</name>
<keyword evidence="4" id="KW-0472">Membrane</keyword>
<evidence type="ECO:0000313" key="6">
    <source>
        <dbReference type="Proteomes" id="UP000006729"/>
    </source>
</evidence>
<accession>A0A3N7EI12</accession>
<dbReference type="AlphaFoldDB" id="A0A3N7EI12"/>
<evidence type="ECO:0000256" key="2">
    <source>
        <dbReference type="ARBA" id="ARBA00022525"/>
    </source>
</evidence>
<feature type="transmembrane region" description="Helical" evidence="4">
    <location>
        <begin position="33"/>
        <end position="51"/>
    </location>
</feature>
<keyword evidence="6" id="KW-1185">Reference proteome</keyword>
<dbReference type="GO" id="GO:0005576">
    <property type="term" value="C:extracellular region"/>
    <property type="evidence" value="ECO:0007669"/>
    <property type="project" value="UniProtKB-SubCell"/>
</dbReference>
<keyword evidence="4" id="KW-1133">Transmembrane helix</keyword>